<dbReference type="GO" id="GO:0000082">
    <property type="term" value="P:G1/S transition of mitotic cell cycle"/>
    <property type="evidence" value="ECO:0000318"/>
    <property type="project" value="GO_Central"/>
</dbReference>
<feature type="compositionally biased region" description="Acidic residues" evidence="1">
    <location>
        <begin position="59"/>
        <end position="69"/>
    </location>
</feature>
<feature type="compositionally biased region" description="Low complexity" evidence="1">
    <location>
        <begin position="70"/>
        <end position="79"/>
    </location>
</feature>
<dbReference type="GO" id="GO:0005737">
    <property type="term" value="C:cytoplasm"/>
    <property type="evidence" value="ECO:0000318"/>
    <property type="project" value="GO_Central"/>
</dbReference>
<dbReference type="Proteomes" id="UP000001449">
    <property type="component" value="Chromosome 2"/>
</dbReference>
<reference evidence="2 3" key="2">
    <citation type="journal article" date="2008" name="Nature">
        <title>The Phaeodactylum genome reveals the evolutionary history of diatom genomes.</title>
        <authorList>
            <person name="Bowler C."/>
            <person name="Allen A.E."/>
            <person name="Badger J.H."/>
            <person name="Grimwood J."/>
            <person name="Jabbari K."/>
            <person name="Kuo A."/>
            <person name="Maheswari U."/>
            <person name="Martens C."/>
            <person name="Maumus F."/>
            <person name="Otillar R.P."/>
            <person name="Rayko E."/>
            <person name="Salamov A."/>
            <person name="Vandepoele K."/>
            <person name="Beszteri B."/>
            <person name="Gruber A."/>
            <person name="Heijde M."/>
            <person name="Katinka M."/>
            <person name="Mock T."/>
            <person name="Valentin K."/>
            <person name="Verret F."/>
            <person name="Berges J.A."/>
            <person name="Brownlee C."/>
            <person name="Cadoret J.P."/>
            <person name="Chiovitti A."/>
            <person name="Choi C.J."/>
            <person name="Coesel S."/>
            <person name="De Martino A."/>
            <person name="Detter J.C."/>
            <person name="Durkin C."/>
            <person name="Falciatore A."/>
            <person name="Fournet J."/>
            <person name="Haruta M."/>
            <person name="Huysman M.J."/>
            <person name="Jenkins B.D."/>
            <person name="Jiroutova K."/>
            <person name="Jorgensen R.E."/>
            <person name="Joubert Y."/>
            <person name="Kaplan A."/>
            <person name="Kroger N."/>
            <person name="Kroth P.G."/>
            <person name="La Roche J."/>
            <person name="Lindquist E."/>
            <person name="Lommer M."/>
            <person name="Martin-Jezequel V."/>
            <person name="Lopez P.J."/>
            <person name="Lucas S."/>
            <person name="Mangogna M."/>
            <person name="McGinnis K."/>
            <person name="Medlin L.K."/>
            <person name="Montsant A."/>
            <person name="Oudot-Le Secq M.P."/>
            <person name="Napoli C."/>
            <person name="Obornik M."/>
            <person name="Parker M.S."/>
            <person name="Petit J.L."/>
            <person name="Porcel B.M."/>
            <person name="Poulsen N."/>
            <person name="Robison M."/>
            <person name="Rychlewski L."/>
            <person name="Rynearson T.A."/>
            <person name="Schmutz J."/>
            <person name="Shapiro H."/>
            <person name="Siaut M."/>
            <person name="Stanley M."/>
            <person name="Sussman M.R."/>
            <person name="Taylor A.R."/>
            <person name="Vardi A."/>
            <person name="von Dassow P."/>
            <person name="Vyverman W."/>
            <person name="Willis A."/>
            <person name="Wyrwicz L.S."/>
            <person name="Rokhsar D.S."/>
            <person name="Weissenbach J."/>
            <person name="Armbrust E.V."/>
            <person name="Green B.R."/>
            <person name="Van de Peer Y."/>
            <person name="Grigoriev I.V."/>
        </authorList>
    </citation>
    <scope>NUCLEOTIDE SEQUENCE [LARGE SCALE GENOMIC DNA]</scope>
    <source>
        <strain evidence="2 3">CCMP1335</strain>
    </source>
</reference>
<dbReference type="KEGG" id="tps:THAPSDRAFT_21208"/>
<dbReference type="HOGENOM" id="CLU_450963_0_0_1"/>
<protein>
    <submittedName>
        <fullName evidence="2">Uncharacterized protein</fullName>
    </submittedName>
</protein>
<evidence type="ECO:0000313" key="2">
    <source>
        <dbReference type="EMBL" id="EED95180.1"/>
    </source>
</evidence>
<dbReference type="GO" id="GO:0005634">
    <property type="term" value="C:nucleus"/>
    <property type="evidence" value="ECO:0000318"/>
    <property type="project" value="GO_Central"/>
</dbReference>
<dbReference type="EMBL" id="CM000639">
    <property type="protein sequence ID" value="EED95180.1"/>
    <property type="molecule type" value="Genomic_DNA"/>
</dbReference>
<keyword evidence="3" id="KW-1185">Reference proteome</keyword>
<dbReference type="RefSeq" id="XP_002287737.1">
    <property type="nucleotide sequence ID" value="XM_002287701.1"/>
</dbReference>
<name>B8BTY0_THAPS</name>
<sequence>MPNLNLSPLSRHKRNHALIAEDALAALGVLLREEAKPMASVGRSYLPNLVKWRRYRDEEQEEEEAEEEMVPSSVSSSPSKTPLSARTSVVDEESKSSTAKVAINNNSSSSQPPAADKSITQKYIANPQDTKPTQWPFLPGQCSPDQYPHSLIKWRATVVDWFFGMADADGFQRNTAISALSTLDAYSMYNLFPGEFDRVIRGVVPPQPLLACFSVSPAIAADVMAPHQEGGVLTEYSPIKRMRIDEDGMGGKSGESPTKKTKTDYSITIVSNDQQLSPSFFHERLGGMSKGDYLLAAISSFCIATKANETTSHHMTHDNASNYALRGEFEPSAIAGMELAVLKTTGFNINTPTVNTFIQEMLPLLLSRPFNEDDEVWEEEGHNLFHEEIGTFGSLKWHPTDEVQAYIFKSANYFGEMMAYSSAFVSSANPSKLALAATLEAVTRNCTTSEHQLIIQERLESLSQIPGVGKAFEYDKEVDEMRKHLVEILEQDGDAEYWRATPLDLDNLADDDFATPSKPPSKHANSNFILPPLASYCNPQCTQRERGGEEEAFGRVCPGGRNHRMWERIDKSALAKSTFTMDVGTELIINSKLDEKIPFAKRVSMD</sequence>
<dbReference type="PaxDb" id="35128-Thaps21208"/>
<evidence type="ECO:0000313" key="3">
    <source>
        <dbReference type="Proteomes" id="UP000001449"/>
    </source>
</evidence>
<organism evidence="2 3">
    <name type="scientific">Thalassiosira pseudonana</name>
    <name type="common">Marine diatom</name>
    <name type="synonym">Cyclotella nana</name>
    <dbReference type="NCBI Taxonomy" id="35128"/>
    <lineage>
        <taxon>Eukaryota</taxon>
        <taxon>Sar</taxon>
        <taxon>Stramenopiles</taxon>
        <taxon>Ochrophyta</taxon>
        <taxon>Bacillariophyta</taxon>
        <taxon>Coscinodiscophyceae</taxon>
        <taxon>Thalassiosirophycidae</taxon>
        <taxon>Thalassiosirales</taxon>
        <taxon>Thalassiosiraceae</taxon>
        <taxon>Thalassiosira</taxon>
    </lineage>
</organism>
<proteinExistence type="predicted"/>
<gene>
    <name evidence="2" type="ORF">THAPSDRAFT_21208</name>
</gene>
<dbReference type="GO" id="GO:0016538">
    <property type="term" value="F:cyclin-dependent protein serine/threonine kinase regulator activity"/>
    <property type="evidence" value="ECO:0000318"/>
    <property type="project" value="GO_Central"/>
</dbReference>
<dbReference type="AlphaFoldDB" id="B8BTY0"/>
<accession>B8BTY0</accession>
<feature type="region of interest" description="Disordered" evidence="1">
    <location>
        <begin position="59"/>
        <end position="116"/>
    </location>
</feature>
<evidence type="ECO:0000256" key="1">
    <source>
        <dbReference type="SAM" id="MobiDB-lite"/>
    </source>
</evidence>
<dbReference type="GO" id="GO:0000307">
    <property type="term" value="C:cyclin-dependent protein kinase holoenzyme complex"/>
    <property type="evidence" value="ECO:0000318"/>
    <property type="project" value="GO_Central"/>
</dbReference>
<dbReference type="GeneID" id="7446493"/>
<dbReference type="InParanoid" id="B8BTY0"/>
<dbReference type="Gene3D" id="1.10.472.10">
    <property type="entry name" value="Cyclin-like"/>
    <property type="match status" value="2"/>
</dbReference>
<reference evidence="2 3" key="1">
    <citation type="journal article" date="2004" name="Science">
        <title>The genome of the diatom Thalassiosira pseudonana: ecology, evolution, and metabolism.</title>
        <authorList>
            <person name="Armbrust E.V."/>
            <person name="Berges J.A."/>
            <person name="Bowler C."/>
            <person name="Green B.R."/>
            <person name="Martinez D."/>
            <person name="Putnam N.H."/>
            <person name="Zhou S."/>
            <person name="Allen A.E."/>
            <person name="Apt K.E."/>
            <person name="Bechner M."/>
            <person name="Brzezinski M.A."/>
            <person name="Chaal B.K."/>
            <person name="Chiovitti A."/>
            <person name="Davis A.K."/>
            <person name="Demarest M.S."/>
            <person name="Detter J.C."/>
            <person name="Glavina T."/>
            <person name="Goodstein D."/>
            <person name="Hadi M.Z."/>
            <person name="Hellsten U."/>
            <person name="Hildebrand M."/>
            <person name="Jenkins B.D."/>
            <person name="Jurka J."/>
            <person name="Kapitonov V.V."/>
            <person name="Kroger N."/>
            <person name="Lau W.W."/>
            <person name="Lane T.W."/>
            <person name="Larimer F.W."/>
            <person name="Lippmeier J.C."/>
            <person name="Lucas S."/>
            <person name="Medina M."/>
            <person name="Montsant A."/>
            <person name="Obornik M."/>
            <person name="Parker M.S."/>
            <person name="Palenik B."/>
            <person name="Pazour G.J."/>
            <person name="Richardson P.M."/>
            <person name="Rynearson T.A."/>
            <person name="Saito M.A."/>
            <person name="Schwartz D.C."/>
            <person name="Thamatrakoln K."/>
            <person name="Valentin K."/>
            <person name="Vardi A."/>
            <person name="Wilkerson F.P."/>
            <person name="Rokhsar D.S."/>
        </authorList>
    </citation>
    <scope>NUCLEOTIDE SEQUENCE [LARGE SCALE GENOMIC DNA]</scope>
    <source>
        <strain evidence="2 3">CCMP1335</strain>
    </source>
</reference>
<feature type="region of interest" description="Disordered" evidence="1">
    <location>
        <begin position="244"/>
        <end position="263"/>
    </location>
</feature>